<protein>
    <submittedName>
        <fullName evidence="2">Uncharacterized protein</fullName>
    </submittedName>
</protein>
<comment type="caution">
    <text evidence="2">The sequence shown here is derived from an EMBL/GenBank/DDBJ whole genome shotgun (WGS) entry which is preliminary data.</text>
</comment>
<dbReference type="EMBL" id="BAABJO010000028">
    <property type="protein sequence ID" value="GAA5133786.1"/>
    <property type="molecule type" value="Genomic_DNA"/>
</dbReference>
<evidence type="ECO:0000313" key="2">
    <source>
        <dbReference type="EMBL" id="GAA5133786.1"/>
    </source>
</evidence>
<reference evidence="3" key="1">
    <citation type="journal article" date="2019" name="Int. J. Syst. Evol. Microbiol.">
        <title>The Global Catalogue of Microorganisms (GCM) 10K type strain sequencing project: providing services to taxonomists for standard genome sequencing and annotation.</title>
        <authorList>
            <consortium name="The Broad Institute Genomics Platform"/>
            <consortium name="The Broad Institute Genome Sequencing Center for Infectious Disease"/>
            <person name="Wu L."/>
            <person name="Ma J."/>
        </authorList>
    </citation>
    <scope>NUCLEOTIDE SEQUENCE [LARGE SCALE GENOMIC DNA]</scope>
    <source>
        <strain evidence="3">JCM 18302</strain>
    </source>
</reference>
<sequence>MSARPVPCHHRTVSADSDPHGGVTPRIVADELVRCRRRGLGRLDAVLGSEPPVELPVLQRLSLSCSPAGRRASTDRGVAIGTLIRLGIAELGDDRPEDGRLLTELFFGDSPTTIPSMSPGELLDAALRRRRGVSEAAFRRERRQACLRLGRVLLDLGAPAEPRADPLVRTSASAVLALAQDPSADNGTILEHLREMAREFDVGEALEVITTFDTPDILG</sequence>
<feature type="region of interest" description="Disordered" evidence="1">
    <location>
        <begin position="1"/>
        <end position="22"/>
    </location>
</feature>
<keyword evidence="3" id="KW-1185">Reference proteome</keyword>
<dbReference type="Proteomes" id="UP001500804">
    <property type="component" value="Unassembled WGS sequence"/>
</dbReference>
<accession>A0ABP9NTC0</accession>
<evidence type="ECO:0000313" key="3">
    <source>
        <dbReference type="Proteomes" id="UP001500804"/>
    </source>
</evidence>
<name>A0ABP9NTC0_9PSEU</name>
<evidence type="ECO:0000256" key="1">
    <source>
        <dbReference type="SAM" id="MobiDB-lite"/>
    </source>
</evidence>
<organism evidence="2 3">
    <name type="scientific">Pseudonocardia adelaidensis</name>
    <dbReference type="NCBI Taxonomy" id="648754"/>
    <lineage>
        <taxon>Bacteria</taxon>
        <taxon>Bacillati</taxon>
        <taxon>Actinomycetota</taxon>
        <taxon>Actinomycetes</taxon>
        <taxon>Pseudonocardiales</taxon>
        <taxon>Pseudonocardiaceae</taxon>
        <taxon>Pseudonocardia</taxon>
    </lineage>
</organism>
<proteinExistence type="predicted"/>
<gene>
    <name evidence="2" type="ORF">GCM10023320_60510</name>
</gene>